<protein>
    <recommendedName>
        <fullName evidence="2">Protein-glutamine gamma-glutamyltransferase-like C-terminal domain-containing protein</fullName>
    </recommendedName>
</protein>
<keyword evidence="1" id="KW-0472">Membrane</keyword>
<keyword evidence="1" id="KW-0812">Transmembrane</keyword>
<keyword evidence="1" id="KW-1133">Transmembrane helix</keyword>
<reference evidence="3 4" key="1">
    <citation type="submission" date="2013-08" db="EMBL/GenBank/DDBJ databases">
        <title>The genome sequence of Knoellia aerolata.</title>
        <authorList>
            <person name="Zhu W."/>
            <person name="Wang G."/>
        </authorList>
    </citation>
    <scope>NUCLEOTIDE SEQUENCE [LARGE SCALE GENOMIC DNA]</scope>
    <source>
        <strain evidence="3 4">DSM 18566</strain>
    </source>
</reference>
<dbReference type="InterPro" id="IPR025403">
    <property type="entry name" value="TgpA-like_C"/>
</dbReference>
<dbReference type="Proteomes" id="UP000030013">
    <property type="component" value="Unassembled WGS sequence"/>
</dbReference>
<gene>
    <name evidence="3" type="ORF">N801_16970</name>
</gene>
<comment type="caution">
    <text evidence="3">The sequence shown here is derived from an EMBL/GenBank/DDBJ whole genome shotgun (WGS) entry which is preliminary data.</text>
</comment>
<evidence type="ECO:0000256" key="1">
    <source>
        <dbReference type="SAM" id="Phobius"/>
    </source>
</evidence>
<feature type="domain" description="Protein-glutamine gamma-glutamyltransferase-like C-terminal" evidence="2">
    <location>
        <begin position="128"/>
        <end position="198"/>
    </location>
</feature>
<evidence type="ECO:0000313" key="3">
    <source>
        <dbReference type="EMBL" id="KGN42352.1"/>
    </source>
</evidence>
<organism evidence="3 4">
    <name type="scientific">Knoellia aerolata DSM 18566</name>
    <dbReference type="NCBI Taxonomy" id="1385519"/>
    <lineage>
        <taxon>Bacteria</taxon>
        <taxon>Bacillati</taxon>
        <taxon>Actinomycetota</taxon>
        <taxon>Actinomycetes</taxon>
        <taxon>Micrococcales</taxon>
        <taxon>Intrasporangiaceae</taxon>
        <taxon>Knoellia</taxon>
    </lineage>
</organism>
<dbReference type="AlphaFoldDB" id="A0A0A0K1Z6"/>
<evidence type="ECO:0000313" key="4">
    <source>
        <dbReference type="Proteomes" id="UP000030013"/>
    </source>
</evidence>
<dbReference type="Pfam" id="PF13559">
    <property type="entry name" value="DUF4129"/>
    <property type="match status" value="1"/>
</dbReference>
<sequence length="214" mass="23237">MTPGLGLLDAPPLDPSRAEGRRWLEEELAKARYDVEPSLWDRFQEWLLGLFDTTGPGLPSWVFALVLLVGLAVLALVVGLLLRPEARSRRGGDHGGVLDDRGVDATAYRDRAQRAVSDGDWETALLDAYRAIVASAVERTILDELPGRTAHEASLELSRAFPAEDAGLRSAADRFDAVRYGHDRGVEADARAALALDERLARTRPELAGTAVSS</sequence>
<name>A0A0A0K1Z6_9MICO</name>
<dbReference type="STRING" id="1385519.N801_16970"/>
<dbReference type="RefSeq" id="WP_035932920.1">
    <property type="nucleotide sequence ID" value="NZ_AVPL01000005.1"/>
</dbReference>
<dbReference type="OrthoDB" id="3389322at2"/>
<feature type="transmembrane region" description="Helical" evidence="1">
    <location>
        <begin position="61"/>
        <end position="82"/>
    </location>
</feature>
<dbReference type="eggNOG" id="ENOG5032SSX">
    <property type="taxonomic scope" value="Bacteria"/>
</dbReference>
<keyword evidence="4" id="KW-1185">Reference proteome</keyword>
<evidence type="ECO:0000259" key="2">
    <source>
        <dbReference type="Pfam" id="PF13559"/>
    </source>
</evidence>
<dbReference type="EMBL" id="AVPL01000005">
    <property type="protein sequence ID" value="KGN42352.1"/>
    <property type="molecule type" value="Genomic_DNA"/>
</dbReference>
<proteinExistence type="predicted"/>
<accession>A0A0A0K1Z6</accession>